<dbReference type="GO" id="GO:0075713">
    <property type="term" value="P:establishment of integrated proviral latency"/>
    <property type="evidence" value="ECO:0007669"/>
    <property type="project" value="UniProtKB-KW"/>
</dbReference>
<dbReference type="InterPro" id="IPR000477">
    <property type="entry name" value="RT_dom"/>
</dbReference>
<keyword evidence="17" id="KW-0233">DNA recombination</keyword>
<dbReference type="FunFam" id="3.30.70.270:FF:000020">
    <property type="entry name" value="Transposon Tf2-6 polyprotein-like Protein"/>
    <property type="match status" value="1"/>
</dbReference>
<dbReference type="InterPro" id="IPR018061">
    <property type="entry name" value="Retropepsins"/>
</dbReference>
<evidence type="ECO:0000256" key="4">
    <source>
        <dbReference type="ARBA" id="ARBA00022695"/>
    </source>
</evidence>
<dbReference type="Gene3D" id="3.10.10.10">
    <property type="entry name" value="HIV Type 1 Reverse Transcriptase, subunit A, domain 1"/>
    <property type="match status" value="1"/>
</dbReference>
<dbReference type="InterPro" id="IPR021109">
    <property type="entry name" value="Peptidase_aspartic_dom_sf"/>
</dbReference>
<dbReference type="GO" id="GO:0008270">
    <property type="term" value="F:zinc ion binding"/>
    <property type="evidence" value="ECO:0007669"/>
    <property type="project" value="UniProtKB-KW"/>
</dbReference>
<feature type="compositionally biased region" description="Polar residues" evidence="21">
    <location>
        <begin position="1171"/>
        <end position="1183"/>
    </location>
</feature>
<evidence type="ECO:0000256" key="8">
    <source>
        <dbReference type="ARBA" id="ARBA00022771"/>
    </source>
</evidence>
<proteinExistence type="predicted"/>
<dbReference type="PROSITE" id="PS50879">
    <property type="entry name" value="RNASE_H_1"/>
    <property type="match status" value="1"/>
</dbReference>
<keyword evidence="18" id="KW-1179">Viral genome integration</keyword>
<dbReference type="InterPro" id="IPR002156">
    <property type="entry name" value="RNaseH_domain"/>
</dbReference>
<dbReference type="Gene3D" id="2.30.30.850">
    <property type="match status" value="1"/>
</dbReference>
<evidence type="ECO:0000313" key="26">
    <source>
        <dbReference type="EMBL" id="AAP06677.1"/>
    </source>
</evidence>
<evidence type="ECO:0000256" key="1">
    <source>
        <dbReference type="ARBA" id="ARBA00001946"/>
    </source>
</evidence>
<evidence type="ECO:0000256" key="15">
    <source>
        <dbReference type="ARBA" id="ARBA00022932"/>
    </source>
</evidence>
<feature type="domain" description="Peptidase A2" evidence="22">
    <location>
        <begin position="11"/>
        <end position="82"/>
    </location>
</feature>
<name>Q7ZGS3_9RETR</name>
<keyword evidence="4" id="KW-0548">Nucleotidyltransferase</keyword>
<keyword evidence="16" id="KW-0238">DNA-binding</keyword>
<evidence type="ECO:0000256" key="20">
    <source>
        <dbReference type="ARBA" id="ARBA00023296"/>
    </source>
</evidence>
<dbReference type="InterPro" id="IPR001995">
    <property type="entry name" value="Peptidase_A2_cat"/>
</dbReference>
<dbReference type="GO" id="GO:0003723">
    <property type="term" value="F:RNA binding"/>
    <property type="evidence" value="ECO:0007669"/>
    <property type="project" value="UniProtKB-KW"/>
</dbReference>
<evidence type="ECO:0000256" key="18">
    <source>
        <dbReference type="ARBA" id="ARBA00023195"/>
    </source>
</evidence>
<dbReference type="GO" id="GO:0004190">
    <property type="term" value="F:aspartic-type endopeptidase activity"/>
    <property type="evidence" value="ECO:0007669"/>
    <property type="project" value="InterPro"/>
</dbReference>
<sequence>MARMTVGGKDIDFLVDTGAEHSVVTAPVAPLSKKTIDIIGAMGVSAKQAFCLPRTCTVGGHKVIHQFLYMPDCPLPLLGRDLLSKLRATISFTEHGSLLLKLPGTGVIMTLTVPREEEWRLFLTESGQEIRPALAKRWPRVWAEDNPPGLAVNQAPVLIEVKPGAQPVRQKQYPVPREALEGIQVPLKCLRTFGMIVPCQSPWNTPLLPVPEPKTKDYWPGQDLRLVKQATVTLHPAVPNPYTLLGLLPAEDSCFTCLDLKDAFFSIRFAPESQKLFAFQWEDPESGVTTQYTWTWLPQGFKNSPTIFGEELARDLQKCPTRDLGCVLLQYVDDLLLGHPTAVGCAKGTDALLRHLEDCGYKVSKKKAQICRPQVRYLGFTIRQGERSLGSERKQVICTLPEPKSRKQVRKFLGAAGFCRLWIPNFAVLAKPLYEVTKWGDREPFEWGSQQQQAFRELKEKLMSAPALGLPNLTKPFTLYVSEREKMAVRVLTQTVGPWPRPVAYLSKQLDGVSKGWPPCLRALAATALLVQEAVKLTLGQNLNIKAPHAMVTLINTKGHHWLTNARLTKYQSLLCENPRITIEICNTLNPTTLLLVSEGPVEHDCVEVLDSVYSSRPDLQDQPWAPVDWELYMDGGSFINPQGERGAGYAVVTLDTVVEARSLPQATSAQKAELIAFIRALELSEGETVNIYTDSRYPFLTLQVHEASYKEKGLLNSGGKDIKYQQEILQLLEAVWKPHKVAVMHCRGHQRASTLVGLGNSRADARKAASAPFRASVTAPLLPQAPDLLPTYSKEEKDFLQAEGGQVMEEGWIRLPDGREAVPQLLGAAVVLAVHKTTHLGQESLEKLLVRYFYILHLSALAKTVTQRCVTCPKHNAKQGPAVPPVIQAYGAAPFEDVQVDFTEMPKCGGNKYLLVLVCTYSGGWRLIQHKLRKLVKLTCVLLRDPIPRFGLPLRIGSDNGPAFVADLVQKRAKVLGNTWKLHAAYRPQSSGKVEQMNWTIKNSKGKVCQETGLKWIQALPMVLFKIRCTPSKRTGYSPYEILYHRPPPILRGLPGTPRELGEIELQRQLQALGKITQTISAWVNERCPVSLFSPVHPFSPGNRVWIKDWNVASLCPRWKGPQTVILTTPTAVKVEGVPAWIHHSRVKPAVPETSEVRPSPEDPCRVTLKKTTSPAPVTPGS</sequence>
<comment type="cofactor">
    <cofactor evidence="1">
        <name>Mg(2+)</name>
        <dbReference type="ChEBI" id="CHEBI:18420"/>
    </cofactor>
</comment>
<dbReference type="Gene3D" id="2.40.70.10">
    <property type="entry name" value="Acid Proteases"/>
    <property type="match status" value="1"/>
</dbReference>
<dbReference type="Pfam" id="PF00078">
    <property type="entry name" value="RVT_1"/>
    <property type="match status" value="1"/>
</dbReference>
<keyword evidence="12" id="KW-0694">RNA-binding</keyword>
<keyword evidence="9" id="KW-0378">Hydrolase</keyword>
<evidence type="ECO:0000256" key="13">
    <source>
        <dbReference type="ARBA" id="ARBA00022908"/>
    </source>
</evidence>
<dbReference type="InterPro" id="IPR001584">
    <property type="entry name" value="Integrase_cat-core"/>
</dbReference>
<dbReference type="InterPro" id="IPR041577">
    <property type="entry name" value="RT_RNaseH_2"/>
</dbReference>
<evidence type="ECO:0000256" key="12">
    <source>
        <dbReference type="ARBA" id="ARBA00022884"/>
    </source>
</evidence>
<dbReference type="SUPFAM" id="SSF56672">
    <property type="entry name" value="DNA/RNA polymerases"/>
    <property type="match status" value="1"/>
</dbReference>
<feature type="compositionally biased region" description="Basic and acidic residues" evidence="21">
    <location>
        <begin position="1156"/>
        <end position="1166"/>
    </location>
</feature>
<dbReference type="GO" id="GO:0004523">
    <property type="term" value="F:RNA-DNA hybrid ribonuclease activity"/>
    <property type="evidence" value="ECO:0007669"/>
    <property type="project" value="InterPro"/>
</dbReference>
<dbReference type="GO" id="GO:0006508">
    <property type="term" value="P:proteolysis"/>
    <property type="evidence" value="ECO:0007669"/>
    <property type="project" value="InterPro"/>
</dbReference>
<dbReference type="CDD" id="cd03715">
    <property type="entry name" value="RT_ZFREV_like"/>
    <property type="match status" value="1"/>
</dbReference>
<evidence type="ECO:0000256" key="2">
    <source>
        <dbReference type="ARBA" id="ARBA00018735"/>
    </source>
</evidence>
<evidence type="ECO:0000256" key="19">
    <source>
        <dbReference type="ARBA" id="ARBA00023268"/>
    </source>
</evidence>
<feature type="region of interest" description="Disordered" evidence="21">
    <location>
        <begin position="1150"/>
        <end position="1183"/>
    </location>
</feature>
<evidence type="ECO:0000256" key="14">
    <source>
        <dbReference type="ARBA" id="ARBA00022918"/>
    </source>
</evidence>
<dbReference type="GO" id="GO:0015074">
    <property type="term" value="P:DNA integration"/>
    <property type="evidence" value="ECO:0007669"/>
    <property type="project" value="UniProtKB-KW"/>
</dbReference>
<keyword evidence="8" id="KW-0863">Zinc-finger</keyword>
<evidence type="ECO:0000256" key="3">
    <source>
        <dbReference type="ARBA" id="ARBA00022679"/>
    </source>
</evidence>
<dbReference type="PROSITE" id="PS50994">
    <property type="entry name" value="INTEGRASE"/>
    <property type="match status" value="1"/>
</dbReference>
<evidence type="ECO:0000259" key="22">
    <source>
        <dbReference type="PROSITE" id="PS50175"/>
    </source>
</evidence>
<keyword evidence="7" id="KW-0255">Endonuclease</keyword>
<dbReference type="InterPro" id="IPR036397">
    <property type="entry name" value="RNaseH_sf"/>
</dbReference>
<evidence type="ECO:0000256" key="7">
    <source>
        <dbReference type="ARBA" id="ARBA00022759"/>
    </source>
</evidence>
<dbReference type="GO" id="GO:0003964">
    <property type="term" value="F:RNA-directed DNA polymerase activity"/>
    <property type="evidence" value="ECO:0007669"/>
    <property type="project" value="UniProtKB-KW"/>
</dbReference>
<keyword evidence="6" id="KW-0479">Metal-binding</keyword>
<dbReference type="GO" id="GO:0006310">
    <property type="term" value="P:DNA recombination"/>
    <property type="evidence" value="ECO:0007669"/>
    <property type="project" value="UniProtKB-KW"/>
</dbReference>
<dbReference type="Pfam" id="PF09337">
    <property type="entry name" value="zf-H2C2"/>
    <property type="match status" value="1"/>
</dbReference>
<dbReference type="PROSITE" id="PS50878">
    <property type="entry name" value="RT_POL"/>
    <property type="match status" value="1"/>
</dbReference>
<dbReference type="InterPro" id="IPR051320">
    <property type="entry name" value="Viral_Replic_Matur_Polypro"/>
</dbReference>
<evidence type="ECO:0000259" key="23">
    <source>
        <dbReference type="PROSITE" id="PS50878"/>
    </source>
</evidence>
<keyword evidence="11" id="KW-0460">Magnesium</keyword>
<protein>
    <recommendedName>
        <fullName evidence="2">Gag-Pol polyprotein</fullName>
    </recommendedName>
</protein>
<dbReference type="GO" id="GO:0003677">
    <property type="term" value="F:DNA binding"/>
    <property type="evidence" value="ECO:0007669"/>
    <property type="project" value="UniProtKB-KW"/>
</dbReference>
<evidence type="ECO:0000313" key="27">
    <source>
        <dbReference type="Proteomes" id="UP000147721"/>
    </source>
</evidence>
<dbReference type="InterPro" id="IPR015416">
    <property type="entry name" value="Znf_H2C2_histone_UAS-bd"/>
</dbReference>
<dbReference type="InterPro" id="IPR012337">
    <property type="entry name" value="RNaseH-like_sf"/>
</dbReference>
<dbReference type="InterPro" id="IPR043502">
    <property type="entry name" value="DNA/RNA_pol_sf"/>
</dbReference>
<evidence type="ECO:0000256" key="5">
    <source>
        <dbReference type="ARBA" id="ARBA00022722"/>
    </source>
</evidence>
<keyword evidence="15" id="KW-0239">DNA-directed DNA polymerase</keyword>
<dbReference type="Pfam" id="PF18697">
    <property type="entry name" value="MLVIN_C"/>
    <property type="match status" value="1"/>
</dbReference>
<dbReference type="Gene3D" id="3.10.20.370">
    <property type="match status" value="1"/>
</dbReference>
<dbReference type="PANTHER" id="PTHR33064">
    <property type="entry name" value="POL PROTEIN"/>
    <property type="match status" value="1"/>
</dbReference>
<evidence type="ECO:0000256" key="6">
    <source>
        <dbReference type="ARBA" id="ARBA00022723"/>
    </source>
</evidence>
<evidence type="ECO:0000256" key="10">
    <source>
        <dbReference type="ARBA" id="ARBA00022833"/>
    </source>
</evidence>
<dbReference type="InterPro" id="IPR040643">
    <property type="entry name" value="MLVIN_C"/>
</dbReference>
<keyword evidence="13" id="KW-0229">DNA integration</keyword>
<dbReference type="Pfam" id="PF00075">
    <property type="entry name" value="RNase_H"/>
    <property type="match status" value="1"/>
</dbReference>
<evidence type="ECO:0000256" key="21">
    <source>
        <dbReference type="SAM" id="MobiDB-lite"/>
    </source>
</evidence>
<keyword evidence="19" id="KW-0511">Multifunctional enzyme</keyword>
<keyword evidence="5" id="KW-0540">Nuclease</keyword>
<dbReference type="GO" id="GO:0044826">
    <property type="term" value="P:viral genome integration into host DNA"/>
    <property type="evidence" value="ECO:0007669"/>
    <property type="project" value="UniProtKB-KW"/>
</dbReference>
<evidence type="ECO:0000256" key="16">
    <source>
        <dbReference type="ARBA" id="ARBA00023125"/>
    </source>
</evidence>
<reference evidence="26 27" key="1">
    <citation type="submission" date="2002-12" db="EMBL/GenBank/DDBJ databases">
        <title>Identification of a novel human retroviral RNA genome associated with human chronic myeloid leukemia.</title>
        <authorList>
            <person name="Xu R.Z."/>
            <person name="Zheng S."/>
        </authorList>
    </citation>
    <scope>NUCLEOTIDE SEQUENCE [LARGE SCALE GENOMIC DNA]</scope>
</reference>
<evidence type="ECO:0000259" key="24">
    <source>
        <dbReference type="PROSITE" id="PS50879"/>
    </source>
</evidence>
<evidence type="ECO:0000256" key="11">
    <source>
        <dbReference type="ARBA" id="ARBA00022842"/>
    </source>
</evidence>
<keyword evidence="3" id="KW-0808">Transferase</keyword>
<dbReference type="SUPFAM" id="SSF50630">
    <property type="entry name" value="Acid proteases"/>
    <property type="match status" value="1"/>
</dbReference>
<keyword evidence="20" id="KW-1160">Virus entry into host cell</keyword>
<dbReference type="SMR" id="Q7ZGS3"/>
<dbReference type="PANTHER" id="PTHR33064:SF29">
    <property type="entry name" value="PEPTIDASE A2 DOMAIN-CONTAINING PROTEIN-RELATED"/>
    <property type="match status" value="1"/>
</dbReference>
<dbReference type="PROSITE" id="PS00141">
    <property type="entry name" value="ASP_PROTEASE"/>
    <property type="match status" value="1"/>
</dbReference>
<dbReference type="Gene3D" id="1.10.340.70">
    <property type="match status" value="1"/>
</dbReference>
<dbReference type="InterPro" id="IPR001969">
    <property type="entry name" value="Aspartic_peptidase_AS"/>
</dbReference>
<dbReference type="SUPFAM" id="SSF53098">
    <property type="entry name" value="Ribonuclease H-like"/>
    <property type="match status" value="2"/>
</dbReference>
<dbReference type="InterPro" id="IPR043128">
    <property type="entry name" value="Rev_trsase/Diguanyl_cyclase"/>
</dbReference>
<feature type="domain" description="Integrase catalytic" evidence="25">
    <location>
        <begin position="891"/>
        <end position="1048"/>
    </location>
</feature>
<dbReference type="Gene3D" id="3.30.420.10">
    <property type="entry name" value="Ribonuclease H-like superfamily/Ribonuclease H"/>
    <property type="match status" value="2"/>
</dbReference>
<dbReference type="Gene3D" id="3.30.70.270">
    <property type="match status" value="2"/>
</dbReference>
<dbReference type="GO" id="GO:0046718">
    <property type="term" value="P:symbiont entry into host cell"/>
    <property type="evidence" value="ECO:0007669"/>
    <property type="project" value="UniProtKB-KW"/>
</dbReference>
<dbReference type="CDD" id="cd09273">
    <property type="entry name" value="RNase_HI_RT_Bel"/>
    <property type="match status" value="1"/>
</dbReference>
<dbReference type="Proteomes" id="UP000147721">
    <property type="component" value="Segment"/>
</dbReference>
<keyword evidence="10" id="KW-0862">Zinc</keyword>
<dbReference type="PROSITE" id="PS50175">
    <property type="entry name" value="ASP_PROT_RETROV"/>
    <property type="match status" value="1"/>
</dbReference>
<feature type="domain" description="Reverse transcriptase" evidence="23">
    <location>
        <begin position="191"/>
        <end position="382"/>
    </location>
</feature>
<dbReference type="MEROPS" id="A02.P03"/>
<feature type="domain" description="RNase H type-1" evidence="24">
    <location>
        <begin position="626"/>
        <end position="773"/>
    </location>
</feature>
<organism evidence="26 27">
    <name type="scientific">Human endogenous retrovirus HCML-ARV</name>
    <dbReference type="NCBI Taxonomy" id="228277"/>
    <lineage>
        <taxon>Viruses</taxon>
        <taxon>Riboviria</taxon>
        <taxon>Pararnavirae</taxon>
        <taxon>Artverviricota</taxon>
        <taxon>Revtraviricetes</taxon>
        <taxon>Ortervirales</taxon>
        <taxon>Retroviridae</taxon>
        <taxon>Human endogenous retrovirus</taxon>
    </lineage>
</organism>
<dbReference type="Pfam" id="PF17919">
    <property type="entry name" value="RT_RNaseH_2"/>
    <property type="match status" value="1"/>
</dbReference>
<evidence type="ECO:0000259" key="25">
    <source>
        <dbReference type="PROSITE" id="PS50994"/>
    </source>
</evidence>
<evidence type="ECO:0000256" key="17">
    <source>
        <dbReference type="ARBA" id="ARBA00023172"/>
    </source>
</evidence>
<dbReference type="GO" id="GO:0003887">
    <property type="term" value="F:DNA-directed DNA polymerase activity"/>
    <property type="evidence" value="ECO:0007669"/>
    <property type="project" value="UniProtKB-KW"/>
</dbReference>
<keyword evidence="14" id="KW-0695">RNA-directed DNA polymerase</keyword>
<dbReference type="Pfam" id="PF00077">
    <property type="entry name" value="RVP"/>
    <property type="match status" value="1"/>
</dbReference>
<dbReference type="Pfam" id="PF00665">
    <property type="entry name" value="rve"/>
    <property type="match status" value="1"/>
</dbReference>
<evidence type="ECO:0000256" key="9">
    <source>
        <dbReference type="ARBA" id="ARBA00022801"/>
    </source>
</evidence>
<accession>Q7ZGS3</accession>
<dbReference type="CDD" id="cd06095">
    <property type="entry name" value="RP_RTVL_H_like"/>
    <property type="match status" value="1"/>
</dbReference>
<dbReference type="EMBL" id="AY208746">
    <property type="protein sequence ID" value="AAP06677.1"/>
    <property type="molecule type" value="Genomic_RNA"/>
</dbReference>